<protein>
    <submittedName>
        <fullName evidence="1">Uncharacterized protein</fullName>
    </submittedName>
</protein>
<name>X0SWJ3_9ZZZZ</name>
<gene>
    <name evidence="1" type="ORF">S01H1_09914</name>
</gene>
<reference evidence="1" key="1">
    <citation type="journal article" date="2014" name="Front. Microbiol.">
        <title>High frequency of phylogenetically diverse reductive dehalogenase-homologous genes in deep subseafloor sedimentary metagenomes.</title>
        <authorList>
            <person name="Kawai M."/>
            <person name="Futagami T."/>
            <person name="Toyoda A."/>
            <person name="Takaki Y."/>
            <person name="Nishi S."/>
            <person name="Hori S."/>
            <person name="Arai W."/>
            <person name="Tsubouchi T."/>
            <person name="Morono Y."/>
            <person name="Uchiyama I."/>
            <person name="Ito T."/>
            <person name="Fujiyama A."/>
            <person name="Inagaki F."/>
            <person name="Takami H."/>
        </authorList>
    </citation>
    <scope>NUCLEOTIDE SEQUENCE</scope>
    <source>
        <strain evidence="1">Expedition CK06-06</strain>
    </source>
</reference>
<evidence type="ECO:0000313" key="1">
    <source>
        <dbReference type="EMBL" id="GAF68175.1"/>
    </source>
</evidence>
<dbReference type="AlphaFoldDB" id="X0SWJ3"/>
<dbReference type="EMBL" id="BARS01005063">
    <property type="protein sequence ID" value="GAF68175.1"/>
    <property type="molecule type" value="Genomic_DNA"/>
</dbReference>
<sequence length="83" mass="9208">MVLANKPEKQVPIHICGMVSDDGSDVHEFEDTLVSVGAPVYAGLDQRQFRPRDGHRVAIVRHEVAVFPKGLRCNAQTMVVRIV</sequence>
<proteinExistence type="predicted"/>
<accession>X0SWJ3</accession>
<organism evidence="1">
    <name type="scientific">marine sediment metagenome</name>
    <dbReference type="NCBI Taxonomy" id="412755"/>
    <lineage>
        <taxon>unclassified sequences</taxon>
        <taxon>metagenomes</taxon>
        <taxon>ecological metagenomes</taxon>
    </lineage>
</organism>
<comment type="caution">
    <text evidence="1">The sequence shown here is derived from an EMBL/GenBank/DDBJ whole genome shotgun (WGS) entry which is preliminary data.</text>
</comment>